<gene>
    <name evidence="1" type="ORF">DPMN_160770</name>
</gene>
<organism evidence="1 2">
    <name type="scientific">Dreissena polymorpha</name>
    <name type="common">Zebra mussel</name>
    <name type="synonym">Mytilus polymorpha</name>
    <dbReference type="NCBI Taxonomy" id="45954"/>
    <lineage>
        <taxon>Eukaryota</taxon>
        <taxon>Metazoa</taxon>
        <taxon>Spiralia</taxon>
        <taxon>Lophotrochozoa</taxon>
        <taxon>Mollusca</taxon>
        <taxon>Bivalvia</taxon>
        <taxon>Autobranchia</taxon>
        <taxon>Heteroconchia</taxon>
        <taxon>Euheterodonta</taxon>
        <taxon>Imparidentia</taxon>
        <taxon>Neoheterodontei</taxon>
        <taxon>Myida</taxon>
        <taxon>Dreissenoidea</taxon>
        <taxon>Dreissenidae</taxon>
        <taxon>Dreissena</taxon>
    </lineage>
</organism>
<proteinExistence type="predicted"/>
<sequence>MNQRLVLDRRSSWVCEVNTRCRAFGPVQISAIRKSCDCRKVWSMYVKLQVLWLRWSELGSISVGLSS</sequence>
<keyword evidence="2" id="KW-1185">Reference proteome</keyword>
<reference evidence="1" key="1">
    <citation type="journal article" date="2019" name="bioRxiv">
        <title>The Genome of the Zebra Mussel, Dreissena polymorpha: A Resource for Invasive Species Research.</title>
        <authorList>
            <person name="McCartney M.A."/>
            <person name="Auch B."/>
            <person name="Kono T."/>
            <person name="Mallez S."/>
            <person name="Zhang Y."/>
            <person name="Obille A."/>
            <person name="Becker A."/>
            <person name="Abrahante J.E."/>
            <person name="Garbe J."/>
            <person name="Badalamenti J.P."/>
            <person name="Herman A."/>
            <person name="Mangelson H."/>
            <person name="Liachko I."/>
            <person name="Sullivan S."/>
            <person name="Sone E.D."/>
            <person name="Koren S."/>
            <person name="Silverstein K.A.T."/>
            <person name="Beckman K.B."/>
            <person name="Gohl D.M."/>
        </authorList>
    </citation>
    <scope>NUCLEOTIDE SEQUENCE</scope>
    <source>
        <strain evidence="1">Duluth1</strain>
        <tissue evidence="1">Whole animal</tissue>
    </source>
</reference>
<protein>
    <submittedName>
        <fullName evidence="1">Uncharacterized protein</fullName>
    </submittedName>
</protein>
<accession>A0A9D4ERS8</accession>
<evidence type="ECO:0000313" key="2">
    <source>
        <dbReference type="Proteomes" id="UP000828390"/>
    </source>
</evidence>
<dbReference type="EMBL" id="JAIWYP010000008">
    <property type="protein sequence ID" value="KAH3782850.1"/>
    <property type="molecule type" value="Genomic_DNA"/>
</dbReference>
<comment type="caution">
    <text evidence="1">The sequence shown here is derived from an EMBL/GenBank/DDBJ whole genome shotgun (WGS) entry which is preliminary data.</text>
</comment>
<reference evidence="1" key="2">
    <citation type="submission" date="2020-11" db="EMBL/GenBank/DDBJ databases">
        <authorList>
            <person name="McCartney M.A."/>
            <person name="Auch B."/>
            <person name="Kono T."/>
            <person name="Mallez S."/>
            <person name="Becker A."/>
            <person name="Gohl D.M."/>
            <person name="Silverstein K.A.T."/>
            <person name="Koren S."/>
            <person name="Bechman K.B."/>
            <person name="Herman A."/>
            <person name="Abrahante J.E."/>
            <person name="Garbe J."/>
        </authorList>
    </citation>
    <scope>NUCLEOTIDE SEQUENCE</scope>
    <source>
        <strain evidence="1">Duluth1</strain>
        <tissue evidence="1">Whole animal</tissue>
    </source>
</reference>
<evidence type="ECO:0000313" key="1">
    <source>
        <dbReference type="EMBL" id="KAH3782850.1"/>
    </source>
</evidence>
<dbReference type="AlphaFoldDB" id="A0A9D4ERS8"/>
<name>A0A9D4ERS8_DREPO</name>
<dbReference type="Proteomes" id="UP000828390">
    <property type="component" value="Unassembled WGS sequence"/>
</dbReference>